<dbReference type="Gene3D" id="3.40.50.720">
    <property type="entry name" value="NAD(P)-binding Rossmann-like Domain"/>
    <property type="match status" value="1"/>
</dbReference>
<dbReference type="SUPFAM" id="SSF51735">
    <property type="entry name" value="NAD(P)-binding Rossmann-fold domains"/>
    <property type="match status" value="1"/>
</dbReference>
<sequence>MAAIAVLGATGRTGRMVVDRALARGHRVAAIVRPATTAAPARGATVVTADPCAPGALAGVLDDHDAVISALGATGHGPTAVYSTATAEVIAAVRPDARLLVISSAALDVPADAGPGTKLLTAALRGVMRYTYADMTRVENLLAQSDLCWTVVRPTRLTDAPAGGRPRVSPGARRKVGPRTARANLADYLLDAIYDPYTYRSVVALSS</sequence>
<dbReference type="Pfam" id="PF13460">
    <property type="entry name" value="NAD_binding_10"/>
    <property type="match status" value="1"/>
</dbReference>
<name>A0ABV2X5K3_9NOCA</name>
<evidence type="ECO:0000259" key="1">
    <source>
        <dbReference type="Pfam" id="PF13460"/>
    </source>
</evidence>
<accession>A0ABV2X5K3</accession>
<comment type="caution">
    <text evidence="2">The sequence shown here is derived from an EMBL/GenBank/DDBJ whole genome shotgun (WGS) entry which is preliminary data.</text>
</comment>
<dbReference type="InterPro" id="IPR036291">
    <property type="entry name" value="NAD(P)-bd_dom_sf"/>
</dbReference>
<dbReference type="RefSeq" id="WP_357990230.1">
    <property type="nucleotide sequence ID" value="NZ_JBEYBR010000008.1"/>
</dbReference>
<dbReference type="EMBL" id="JBEYBR010000008">
    <property type="protein sequence ID" value="MEU2121178.1"/>
    <property type="molecule type" value="Genomic_DNA"/>
</dbReference>
<feature type="domain" description="NAD(P)-binding" evidence="1">
    <location>
        <begin position="8"/>
        <end position="196"/>
    </location>
</feature>
<dbReference type="PANTHER" id="PTHR15020">
    <property type="entry name" value="FLAVIN REDUCTASE-RELATED"/>
    <property type="match status" value="1"/>
</dbReference>
<proteinExistence type="predicted"/>
<dbReference type="PANTHER" id="PTHR15020:SF50">
    <property type="entry name" value="UPF0659 PROTEIN YMR090W"/>
    <property type="match status" value="1"/>
</dbReference>
<keyword evidence="3" id="KW-1185">Reference proteome</keyword>
<dbReference type="InterPro" id="IPR016040">
    <property type="entry name" value="NAD(P)-bd_dom"/>
</dbReference>
<dbReference type="Proteomes" id="UP001550535">
    <property type="component" value="Unassembled WGS sequence"/>
</dbReference>
<evidence type="ECO:0000313" key="3">
    <source>
        <dbReference type="Proteomes" id="UP001550535"/>
    </source>
</evidence>
<gene>
    <name evidence="2" type="ORF">ABZ507_05030</name>
</gene>
<protein>
    <submittedName>
        <fullName evidence="2">NAD(P)H-binding protein</fullName>
    </submittedName>
</protein>
<organism evidence="2 3">
    <name type="scientific">Nocardia niwae</name>
    <dbReference type="NCBI Taxonomy" id="626084"/>
    <lineage>
        <taxon>Bacteria</taxon>
        <taxon>Bacillati</taxon>
        <taxon>Actinomycetota</taxon>
        <taxon>Actinomycetes</taxon>
        <taxon>Mycobacteriales</taxon>
        <taxon>Nocardiaceae</taxon>
        <taxon>Nocardia</taxon>
    </lineage>
</organism>
<reference evidence="2 3" key="1">
    <citation type="submission" date="2024-06" db="EMBL/GenBank/DDBJ databases">
        <title>The Natural Products Discovery Center: Release of the First 8490 Sequenced Strains for Exploring Actinobacteria Biosynthetic Diversity.</title>
        <authorList>
            <person name="Kalkreuter E."/>
            <person name="Kautsar S.A."/>
            <person name="Yang D."/>
            <person name="Bader C.D."/>
            <person name="Teijaro C.N."/>
            <person name="Fluegel L."/>
            <person name="Davis C.M."/>
            <person name="Simpson J.R."/>
            <person name="Lauterbach L."/>
            <person name="Steele A.D."/>
            <person name="Gui C."/>
            <person name="Meng S."/>
            <person name="Li G."/>
            <person name="Viehrig K."/>
            <person name="Ye F."/>
            <person name="Su P."/>
            <person name="Kiefer A.F."/>
            <person name="Nichols A."/>
            <person name="Cepeda A.J."/>
            <person name="Yan W."/>
            <person name="Fan B."/>
            <person name="Jiang Y."/>
            <person name="Adhikari A."/>
            <person name="Zheng C.-J."/>
            <person name="Schuster L."/>
            <person name="Cowan T.M."/>
            <person name="Smanski M.J."/>
            <person name="Chevrette M.G."/>
            <person name="De Carvalho L.P.S."/>
            <person name="Shen B."/>
        </authorList>
    </citation>
    <scope>NUCLEOTIDE SEQUENCE [LARGE SCALE GENOMIC DNA]</scope>
    <source>
        <strain evidence="2 3">NPDC019434</strain>
    </source>
</reference>
<evidence type="ECO:0000313" key="2">
    <source>
        <dbReference type="EMBL" id="MEU2121178.1"/>
    </source>
</evidence>